<dbReference type="OrthoDB" id="10059875at2759"/>
<protein>
    <recommendedName>
        <fullName evidence="3">M20/M25/M40 family metallo-hydrolase</fullName>
    </recommendedName>
</protein>
<dbReference type="AlphaFoldDB" id="A0A9P4NDL9"/>
<proteinExistence type="predicted"/>
<gene>
    <name evidence="1" type="ORF">CC78DRAFT_450777</name>
</gene>
<comment type="caution">
    <text evidence="1">The sequence shown here is derived from an EMBL/GenBank/DDBJ whole genome shotgun (WGS) entry which is preliminary data.</text>
</comment>
<organism evidence="1 2">
    <name type="scientific">Lojkania enalia</name>
    <dbReference type="NCBI Taxonomy" id="147567"/>
    <lineage>
        <taxon>Eukaryota</taxon>
        <taxon>Fungi</taxon>
        <taxon>Dikarya</taxon>
        <taxon>Ascomycota</taxon>
        <taxon>Pezizomycotina</taxon>
        <taxon>Dothideomycetes</taxon>
        <taxon>Pleosporomycetidae</taxon>
        <taxon>Pleosporales</taxon>
        <taxon>Pleosporales incertae sedis</taxon>
        <taxon>Lojkania</taxon>
    </lineage>
</organism>
<name>A0A9P4NDL9_9PLEO</name>
<evidence type="ECO:0000313" key="2">
    <source>
        <dbReference type="Proteomes" id="UP000800093"/>
    </source>
</evidence>
<evidence type="ECO:0008006" key="3">
    <source>
        <dbReference type="Google" id="ProtNLM"/>
    </source>
</evidence>
<dbReference type="EMBL" id="ML986578">
    <property type="protein sequence ID" value="KAF2271160.1"/>
    <property type="molecule type" value="Genomic_DNA"/>
</dbReference>
<feature type="non-terminal residue" evidence="1">
    <location>
        <position position="1"/>
    </location>
</feature>
<evidence type="ECO:0000313" key="1">
    <source>
        <dbReference type="EMBL" id="KAF2271160.1"/>
    </source>
</evidence>
<dbReference type="Proteomes" id="UP000800093">
    <property type="component" value="Unassembled WGS sequence"/>
</dbReference>
<dbReference type="Gene3D" id="3.40.630.10">
    <property type="entry name" value="Zn peptidases"/>
    <property type="match status" value="1"/>
</dbReference>
<sequence length="64" mass="7079">GVEFTVVEPLPKAPYIVTEFDGAKGQGPRVIFHSHIDTSPIRSPENWGRAILMLRVIEGIGCIY</sequence>
<keyword evidence="2" id="KW-1185">Reference proteome</keyword>
<reference evidence="2" key="1">
    <citation type="journal article" date="2020" name="Stud. Mycol.">
        <title>101 Dothideomycetes genomes: A test case for predicting lifestyles and emergence of pathogens.</title>
        <authorList>
            <person name="Haridas S."/>
            <person name="Albert R."/>
            <person name="Binder M."/>
            <person name="Bloem J."/>
            <person name="LaButti K."/>
            <person name="Salamov A."/>
            <person name="Andreopoulos B."/>
            <person name="Baker S."/>
            <person name="Barry K."/>
            <person name="Bills G."/>
            <person name="Bluhm B."/>
            <person name="Cannon C."/>
            <person name="Castanera R."/>
            <person name="Culley D."/>
            <person name="Daum C."/>
            <person name="Ezra D."/>
            <person name="Gonzalez J."/>
            <person name="Henrissat B."/>
            <person name="Kuo A."/>
            <person name="Liang C."/>
            <person name="Lipzen A."/>
            <person name="Lutzoni F."/>
            <person name="Magnuson J."/>
            <person name="Mondo S."/>
            <person name="Nolan M."/>
            <person name="Ohm R."/>
            <person name="Pangilinan J."/>
            <person name="Park H.-J."/>
            <person name="Ramirez L."/>
            <person name="Alfaro M."/>
            <person name="Sun H."/>
            <person name="Tritt A."/>
            <person name="Yoshinaga Y."/>
            <person name="Zwiers L.-H."/>
            <person name="Turgeon B."/>
            <person name="Goodwin S."/>
            <person name="Spatafora J."/>
            <person name="Crous P."/>
            <person name="Grigoriev I."/>
        </authorList>
    </citation>
    <scope>NUCLEOTIDE SEQUENCE [LARGE SCALE GENOMIC DNA]</scope>
    <source>
        <strain evidence="2">CBS 304.66</strain>
    </source>
</reference>
<accession>A0A9P4NDL9</accession>